<dbReference type="Gene3D" id="3.90.226.10">
    <property type="entry name" value="2-enoyl-CoA Hydratase, Chain A, domain 1"/>
    <property type="match status" value="1"/>
</dbReference>
<comment type="caution">
    <text evidence="13">The sequence shown here is derived from an EMBL/GenBank/DDBJ whole genome shotgun (WGS) entry which is preliminary data.</text>
</comment>
<keyword evidence="14" id="KW-1185">Reference proteome</keyword>
<dbReference type="InterPro" id="IPR001907">
    <property type="entry name" value="ClpP"/>
</dbReference>
<accession>A0A2A5JTH3</accession>
<evidence type="ECO:0000256" key="1">
    <source>
        <dbReference type="ARBA" id="ARBA00007039"/>
    </source>
</evidence>
<comment type="subcellular location">
    <subcellularLocation>
        <location evidence="7">Cytoplasm</location>
    </subcellularLocation>
</comment>
<dbReference type="GO" id="GO:0051117">
    <property type="term" value="F:ATPase binding"/>
    <property type="evidence" value="ECO:0007669"/>
    <property type="project" value="TreeGrafter"/>
</dbReference>
<dbReference type="Proteomes" id="UP000228621">
    <property type="component" value="Unassembled WGS sequence"/>
</dbReference>
<feature type="active site" description="Nucleophile" evidence="7">
    <location>
        <position position="107"/>
    </location>
</feature>
<protein>
    <recommendedName>
        <fullName evidence="7 12">ATP-dependent Clp protease proteolytic subunit</fullName>
        <ecNumber evidence="7 10">3.4.21.92</ecNumber>
    </recommendedName>
    <alternativeName>
        <fullName evidence="7">Endopeptidase Clp</fullName>
    </alternativeName>
</protein>
<proteinExistence type="inferred from homology"/>
<dbReference type="GO" id="GO:0006515">
    <property type="term" value="P:protein quality control for misfolded or incompletely synthesized proteins"/>
    <property type="evidence" value="ECO:0007669"/>
    <property type="project" value="TreeGrafter"/>
</dbReference>
<reference evidence="14" key="1">
    <citation type="journal article" date="2019" name="Genome Announc.">
        <title>Draft Genome Sequence of Pseudoalteromonas piscicida Strain 36Y ROTHPW, an Hypersaline Seawater Isolate from the South Coast of Sonora, Mexico.</title>
        <authorList>
            <person name="Sanchez-Diaz R."/>
            <person name="Molina-Garza Z.J."/>
            <person name="Cruz-Suarez L.E."/>
            <person name="Selvin J."/>
            <person name="Kiran G.S."/>
            <person name="Ibarra-Gamez J.C."/>
            <person name="Gomez-Gil B."/>
            <person name="Galaviz-Silva L."/>
        </authorList>
    </citation>
    <scope>NUCLEOTIDE SEQUENCE [LARGE SCALE GENOMIC DNA]</scope>
    <source>
        <strain evidence="14">36Y_RITHPW</strain>
    </source>
</reference>
<dbReference type="InterPro" id="IPR018215">
    <property type="entry name" value="ClpP_Ser_AS"/>
</dbReference>
<dbReference type="GO" id="GO:0009368">
    <property type="term" value="C:endopeptidase Clp complex"/>
    <property type="evidence" value="ECO:0007669"/>
    <property type="project" value="TreeGrafter"/>
</dbReference>
<dbReference type="InterPro" id="IPR033135">
    <property type="entry name" value="ClpP_His_AS"/>
</dbReference>
<dbReference type="InterPro" id="IPR023562">
    <property type="entry name" value="ClpP/TepA"/>
</dbReference>
<evidence type="ECO:0000256" key="6">
    <source>
        <dbReference type="ARBA" id="ARBA00034021"/>
    </source>
</evidence>
<dbReference type="AlphaFoldDB" id="A0A2A5JTH3"/>
<keyword evidence="2 7" id="KW-0963">Cytoplasm</keyword>
<dbReference type="InterPro" id="IPR029045">
    <property type="entry name" value="ClpP/crotonase-like_dom_sf"/>
</dbReference>
<dbReference type="PRINTS" id="PR00127">
    <property type="entry name" value="CLPPROTEASEP"/>
</dbReference>
<dbReference type="RefSeq" id="WP_099641280.1">
    <property type="nucleotide sequence ID" value="NZ_JAQPZX010000004.1"/>
</dbReference>
<dbReference type="GO" id="GO:0004176">
    <property type="term" value="F:ATP-dependent peptidase activity"/>
    <property type="evidence" value="ECO:0007669"/>
    <property type="project" value="InterPro"/>
</dbReference>
<keyword evidence="5 7" id="KW-0720">Serine protease</keyword>
<dbReference type="PANTHER" id="PTHR10381:SF70">
    <property type="entry name" value="ATP-DEPENDENT CLP PROTEASE PROTEOLYTIC SUBUNIT"/>
    <property type="match status" value="1"/>
</dbReference>
<evidence type="ECO:0000313" key="14">
    <source>
        <dbReference type="Proteomes" id="UP000228621"/>
    </source>
</evidence>
<dbReference type="PANTHER" id="PTHR10381">
    <property type="entry name" value="ATP-DEPENDENT CLP PROTEASE PROTEOLYTIC SUBUNIT"/>
    <property type="match status" value="1"/>
</dbReference>
<evidence type="ECO:0000313" key="13">
    <source>
        <dbReference type="EMBL" id="PCK32639.1"/>
    </source>
</evidence>
<keyword evidence="3 7" id="KW-0645">Protease</keyword>
<dbReference type="FunFam" id="3.90.226.10:FF:000001">
    <property type="entry name" value="ATP-dependent Clp protease proteolytic subunit"/>
    <property type="match status" value="1"/>
</dbReference>
<comment type="catalytic activity">
    <reaction evidence="6 7 9">
        <text>Hydrolysis of proteins to small peptides in the presence of ATP and magnesium. alpha-casein is the usual test substrate. In the absence of ATP, only oligopeptides shorter than five residues are hydrolyzed (such as succinyl-Leu-Tyr-|-NHMec, and Leu-Tyr-Leu-|-Tyr-Trp, in which cleavage of the -Tyr-|-Leu- and -Tyr-|-Trp bonds also occurs).</text>
        <dbReference type="EC" id="3.4.21.92"/>
    </reaction>
</comment>
<dbReference type="EMBL" id="NKHF01000027">
    <property type="protein sequence ID" value="PCK32639.1"/>
    <property type="molecule type" value="Genomic_DNA"/>
</dbReference>
<dbReference type="NCBIfam" id="NF001368">
    <property type="entry name" value="PRK00277.1"/>
    <property type="match status" value="1"/>
</dbReference>
<dbReference type="PROSITE" id="PS00382">
    <property type="entry name" value="CLP_PROTEASE_HIS"/>
    <property type="match status" value="1"/>
</dbReference>
<evidence type="ECO:0000256" key="7">
    <source>
        <dbReference type="HAMAP-Rule" id="MF_00444"/>
    </source>
</evidence>
<dbReference type="GO" id="GO:0005737">
    <property type="term" value="C:cytoplasm"/>
    <property type="evidence" value="ECO:0007669"/>
    <property type="project" value="UniProtKB-SubCell"/>
</dbReference>
<dbReference type="GO" id="GO:0004252">
    <property type="term" value="F:serine-type endopeptidase activity"/>
    <property type="evidence" value="ECO:0007669"/>
    <property type="project" value="UniProtKB-UniRule"/>
</dbReference>
<feature type="active site" evidence="7 9">
    <location>
        <position position="132"/>
    </location>
</feature>
<evidence type="ECO:0000256" key="2">
    <source>
        <dbReference type="ARBA" id="ARBA00022490"/>
    </source>
</evidence>
<dbReference type="HAMAP" id="MF_00444">
    <property type="entry name" value="ClpP"/>
    <property type="match status" value="1"/>
</dbReference>
<dbReference type="SUPFAM" id="SSF52096">
    <property type="entry name" value="ClpP/crotonase"/>
    <property type="match status" value="1"/>
</dbReference>
<evidence type="ECO:0000256" key="10">
    <source>
        <dbReference type="RuleBase" id="RU000549"/>
    </source>
</evidence>
<sequence>MNDGMIDPTNALVPMVVEQTAKGERSYDIYSRLLKDRIIFLTGQVEDHMANLIVAQMLFLESESPDKDIFLYINSPGGSVTAGMSIYDTMNFIKPDVSTVCVGQAASMGAFLLSGGAKGKRYCLPNSRVMIHQPLGGFQGQASDFEIHAREILAIKEKLNRLMADHTGQPYDVVAHDTDRDNFMTADQALEYGLIDAVHSSRELK</sequence>
<feature type="active site" evidence="8">
    <location>
        <position position="107"/>
    </location>
</feature>
<evidence type="ECO:0000256" key="8">
    <source>
        <dbReference type="PROSITE-ProRule" id="PRU10085"/>
    </source>
</evidence>
<dbReference type="Pfam" id="PF00574">
    <property type="entry name" value="CLP_protease"/>
    <property type="match status" value="1"/>
</dbReference>
<comment type="subunit">
    <text evidence="7">Fourteen ClpP subunits assemble into 2 heptameric rings which stack back to back to give a disk-like structure with a central cavity, resembling the structure of eukaryotic proteasomes.</text>
</comment>
<comment type="similarity">
    <text evidence="1 7 12">Belongs to the peptidase S14 family.</text>
</comment>
<dbReference type="OrthoDB" id="9802800at2"/>
<dbReference type="NCBIfam" id="TIGR00493">
    <property type="entry name" value="clpP"/>
    <property type="match status" value="1"/>
</dbReference>
<organism evidence="13 14">
    <name type="scientific">Pseudoalteromonas piscicida</name>
    <dbReference type="NCBI Taxonomy" id="43662"/>
    <lineage>
        <taxon>Bacteria</taxon>
        <taxon>Pseudomonadati</taxon>
        <taxon>Pseudomonadota</taxon>
        <taxon>Gammaproteobacteria</taxon>
        <taxon>Alteromonadales</taxon>
        <taxon>Pseudoalteromonadaceae</taxon>
        <taxon>Pseudoalteromonas</taxon>
    </lineage>
</organism>
<name>A0A2A5JTH3_PSEO7</name>
<dbReference type="NCBIfam" id="NF009205">
    <property type="entry name" value="PRK12553.1"/>
    <property type="match status" value="1"/>
</dbReference>
<evidence type="ECO:0000256" key="11">
    <source>
        <dbReference type="RuleBase" id="RU000550"/>
    </source>
</evidence>
<evidence type="ECO:0000256" key="9">
    <source>
        <dbReference type="PROSITE-ProRule" id="PRU10086"/>
    </source>
</evidence>
<evidence type="ECO:0000256" key="3">
    <source>
        <dbReference type="ARBA" id="ARBA00022670"/>
    </source>
</evidence>
<evidence type="ECO:0000256" key="5">
    <source>
        <dbReference type="ARBA" id="ARBA00022825"/>
    </source>
</evidence>
<evidence type="ECO:0000256" key="12">
    <source>
        <dbReference type="RuleBase" id="RU003567"/>
    </source>
</evidence>
<dbReference type="EC" id="3.4.21.92" evidence="7 10"/>
<dbReference type="PROSITE" id="PS00381">
    <property type="entry name" value="CLP_PROTEASE_SER"/>
    <property type="match status" value="1"/>
</dbReference>
<keyword evidence="4 7" id="KW-0378">Hydrolase</keyword>
<gene>
    <name evidence="7 13" type="primary">clpP</name>
    <name evidence="13" type="ORF">CEX98_06370</name>
</gene>
<comment type="function">
    <text evidence="7 11">Cleaves peptides in various proteins in a process that requires ATP hydrolysis. Has a chymotrypsin-like activity. Plays a major role in the degradation of misfolded proteins.</text>
</comment>
<evidence type="ECO:0000256" key="4">
    <source>
        <dbReference type="ARBA" id="ARBA00022801"/>
    </source>
</evidence>
<dbReference type="CDD" id="cd07017">
    <property type="entry name" value="S14_ClpP_2"/>
    <property type="match status" value="1"/>
</dbReference>